<comment type="caution">
    <text evidence="1">The sequence shown here is derived from an EMBL/GenBank/DDBJ whole genome shotgun (WGS) entry which is preliminary data.</text>
</comment>
<accession>A0A6G1CCE3</accession>
<name>A0A6G1CCE3_9ORYZ</name>
<proteinExistence type="predicted"/>
<dbReference type="EMBL" id="SPHZ02000009">
    <property type="protein sequence ID" value="KAF0897810.1"/>
    <property type="molecule type" value="Genomic_DNA"/>
</dbReference>
<organism evidence="1 2">
    <name type="scientific">Oryza meyeriana var. granulata</name>
    <dbReference type="NCBI Taxonomy" id="110450"/>
    <lineage>
        <taxon>Eukaryota</taxon>
        <taxon>Viridiplantae</taxon>
        <taxon>Streptophyta</taxon>
        <taxon>Embryophyta</taxon>
        <taxon>Tracheophyta</taxon>
        <taxon>Spermatophyta</taxon>
        <taxon>Magnoliopsida</taxon>
        <taxon>Liliopsida</taxon>
        <taxon>Poales</taxon>
        <taxon>Poaceae</taxon>
        <taxon>BOP clade</taxon>
        <taxon>Oryzoideae</taxon>
        <taxon>Oryzeae</taxon>
        <taxon>Oryzinae</taxon>
        <taxon>Oryza</taxon>
        <taxon>Oryza meyeriana</taxon>
    </lineage>
</organism>
<dbReference type="AlphaFoldDB" id="A0A6G1CCE3"/>
<sequence>MAVVEITLEHHEWLDSATTRGTRSDEAGTNLEEHMETRGGNIERACCIGDGNNHREEVQRQS</sequence>
<evidence type="ECO:0000313" key="2">
    <source>
        <dbReference type="Proteomes" id="UP000479710"/>
    </source>
</evidence>
<reference evidence="1 2" key="1">
    <citation type="submission" date="2019-11" db="EMBL/GenBank/DDBJ databases">
        <title>Whole genome sequence of Oryza granulata.</title>
        <authorList>
            <person name="Li W."/>
        </authorList>
    </citation>
    <scope>NUCLEOTIDE SEQUENCE [LARGE SCALE GENOMIC DNA]</scope>
    <source>
        <strain evidence="2">cv. Menghai</strain>
        <tissue evidence="1">Leaf</tissue>
    </source>
</reference>
<evidence type="ECO:0000313" key="1">
    <source>
        <dbReference type="EMBL" id="KAF0897810.1"/>
    </source>
</evidence>
<keyword evidence="2" id="KW-1185">Reference proteome</keyword>
<dbReference type="Proteomes" id="UP000479710">
    <property type="component" value="Unassembled WGS sequence"/>
</dbReference>
<protein>
    <submittedName>
        <fullName evidence="1">Uncharacterized protein</fullName>
    </submittedName>
</protein>
<gene>
    <name evidence="1" type="ORF">E2562_000516</name>
</gene>